<dbReference type="Proteomes" id="UP000472271">
    <property type="component" value="Chromosome 14"/>
</dbReference>
<evidence type="ECO:0000313" key="3">
    <source>
        <dbReference type="Ensembl" id="ENSSORP00005033395.1"/>
    </source>
</evidence>
<dbReference type="GO" id="GO:0004566">
    <property type="term" value="F:beta-glucuronidase activity"/>
    <property type="evidence" value="ECO:0007669"/>
    <property type="project" value="TreeGrafter"/>
</dbReference>
<dbReference type="SUPFAM" id="SSF49303">
    <property type="entry name" value="beta-Galactosidase/glucuronidase domain"/>
    <property type="match status" value="1"/>
</dbReference>
<dbReference type="GO" id="GO:0030246">
    <property type="term" value="F:carbohydrate binding"/>
    <property type="evidence" value="ECO:0007669"/>
    <property type="project" value="TreeGrafter"/>
</dbReference>
<dbReference type="InterPro" id="IPR036156">
    <property type="entry name" value="Beta-gal/glucu_dom_sf"/>
</dbReference>
<accession>A0A673AUR8</accession>
<proteinExistence type="inferred from homology"/>
<dbReference type="Gene3D" id="2.60.40.10">
    <property type="entry name" value="Immunoglobulins"/>
    <property type="match status" value="1"/>
</dbReference>
<reference evidence="3" key="1">
    <citation type="submission" date="2019-06" db="EMBL/GenBank/DDBJ databases">
        <authorList>
            <consortium name="Wellcome Sanger Institute Data Sharing"/>
        </authorList>
    </citation>
    <scope>NUCLEOTIDE SEQUENCE [LARGE SCALE GENOMIC DNA]</scope>
</reference>
<dbReference type="GO" id="GO:0019391">
    <property type="term" value="P:glucuronoside catabolic process"/>
    <property type="evidence" value="ECO:0007669"/>
    <property type="project" value="TreeGrafter"/>
</dbReference>
<evidence type="ECO:0000256" key="1">
    <source>
        <dbReference type="ARBA" id="ARBA00007401"/>
    </source>
</evidence>
<reference evidence="3" key="2">
    <citation type="submission" date="2025-08" db="UniProtKB">
        <authorList>
            <consortium name="Ensembl"/>
        </authorList>
    </citation>
    <scope>IDENTIFICATION</scope>
</reference>
<dbReference type="InterPro" id="IPR006103">
    <property type="entry name" value="Glyco_hydro_2_cat"/>
</dbReference>
<protein>
    <recommendedName>
        <fullName evidence="2">Glycoside hydrolase family 2 catalytic domain-containing protein</fullName>
    </recommendedName>
</protein>
<keyword evidence="4" id="KW-1185">Reference proteome</keyword>
<dbReference type="GO" id="GO:0005975">
    <property type="term" value="P:carbohydrate metabolic process"/>
    <property type="evidence" value="ECO:0007669"/>
    <property type="project" value="InterPro"/>
</dbReference>
<dbReference type="InterPro" id="IPR017853">
    <property type="entry name" value="GH"/>
</dbReference>
<feature type="domain" description="Glycoside hydrolase family 2 catalytic" evidence="2">
    <location>
        <begin position="92"/>
        <end position="148"/>
    </location>
</feature>
<evidence type="ECO:0000259" key="2">
    <source>
        <dbReference type="Pfam" id="PF02836"/>
    </source>
</evidence>
<dbReference type="AlphaFoldDB" id="A0A673AUR8"/>
<dbReference type="SUPFAM" id="SSF51445">
    <property type="entry name" value="(Trans)glycosidases"/>
    <property type="match status" value="1"/>
</dbReference>
<comment type="similarity">
    <text evidence="1">Belongs to the glycosyl hydrolase 2 family.</text>
</comment>
<dbReference type="PANTHER" id="PTHR10066:SF67">
    <property type="entry name" value="BETA-GLUCURONIDASE"/>
    <property type="match status" value="1"/>
</dbReference>
<sequence length="151" mass="16303">MSAVSTSGFVSYVVSVGGASTSTVKVTLMDKDGQCVASSTGLTGVLKVVDVNLWWPYLMPEPGLPVLHGGEAAPQSHDSGPIQRRLPSEICIRGKGLDWPLMVKDFNLLKWLGANSFRTSHYPYAEEILQMSDRHGIVVIDECPGVGIKDM</sequence>
<dbReference type="PANTHER" id="PTHR10066">
    <property type="entry name" value="BETA-GLUCURONIDASE"/>
    <property type="match status" value="1"/>
</dbReference>
<dbReference type="Gene3D" id="3.20.20.80">
    <property type="entry name" value="Glycosidases"/>
    <property type="match status" value="1"/>
</dbReference>
<dbReference type="InterPro" id="IPR023230">
    <property type="entry name" value="Glyco_hydro_2_CS"/>
</dbReference>
<organism evidence="3 4">
    <name type="scientific">Sphaeramia orbicularis</name>
    <name type="common">orbiculate cardinalfish</name>
    <dbReference type="NCBI Taxonomy" id="375764"/>
    <lineage>
        <taxon>Eukaryota</taxon>
        <taxon>Metazoa</taxon>
        <taxon>Chordata</taxon>
        <taxon>Craniata</taxon>
        <taxon>Vertebrata</taxon>
        <taxon>Euteleostomi</taxon>
        <taxon>Actinopterygii</taxon>
        <taxon>Neopterygii</taxon>
        <taxon>Teleostei</taxon>
        <taxon>Neoteleostei</taxon>
        <taxon>Acanthomorphata</taxon>
        <taxon>Gobiaria</taxon>
        <taxon>Kurtiformes</taxon>
        <taxon>Apogonoidei</taxon>
        <taxon>Apogonidae</taxon>
        <taxon>Apogoninae</taxon>
        <taxon>Sphaeramia</taxon>
    </lineage>
</organism>
<dbReference type="InterPro" id="IPR013783">
    <property type="entry name" value="Ig-like_fold"/>
</dbReference>
<dbReference type="PROSITE" id="PS00719">
    <property type="entry name" value="GLYCOSYL_HYDROL_F2_1"/>
    <property type="match status" value="1"/>
</dbReference>
<dbReference type="InParanoid" id="A0A673AUR8"/>
<name>A0A673AUR8_9TELE</name>
<dbReference type="Ensembl" id="ENSSORT00005034302.1">
    <property type="protein sequence ID" value="ENSSORP00005033395.1"/>
    <property type="gene ID" value="ENSSORG00005015812.1"/>
</dbReference>
<evidence type="ECO:0000313" key="4">
    <source>
        <dbReference type="Proteomes" id="UP000472271"/>
    </source>
</evidence>
<dbReference type="GO" id="GO:0005615">
    <property type="term" value="C:extracellular space"/>
    <property type="evidence" value="ECO:0007669"/>
    <property type="project" value="TreeGrafter"/>
</dbReference>
<reference evidence="3" key="3">
    <citation type="submission" date="2025-09" db="UniProtKB">
        <authorList>
            <consortium name="Ensembl"/>
        </authorList>
    </citation>
    <scope>IDENTIFICATION</scope>
</reference>
<dbReference type="Pfam" id="PF02836">
    <property type="entry name" value="Glyco_hydro_2_C"/>
    <property type="match status" value="1"/>
</dbReference>